<dbReference type="Proteomes" id="UP000198781">
    <property type="component" value="Unassembled WGS sequence"/>
</dbReference>
<evidence type="ECO:0000313" key="1">
    <source>
        <dbReference type="EMBL" id="SDE21249.1"/>
    </source>
</evidence>
<reference evidence="1 2" key="1">
    <citation type="submission" date="2016-10" db="EMBL/GenBank/DDBJ databases">
        <authorList>
            <person name="de Groot N.N."/>
        </authorList>
    </citation>
    <scope>NUCLEOTIDE SEQUENCE [LARGE SCALE GENOMIC DNA]</scope>
    <source>
        <strain evidence="1 2">DSM 16619</strain>
    </source>
</reference>
<protein>
    <submittedName>
        <fullName evidence="1">Type III secretion protein HrpB1</fullName>
    </submittedName>
</protein>
<dbReference type="EMBL" id="FMZC01000013">
    <property type="protein sequence ID" value="SDE21249.1"/>
    <property type="molecule type" value="Genomic_DNA"/>
</dbReference>
<dbReference type="InterPro" id="IPR013394">
    <property type="entry name" value="T3SS_HrpB1/HrpK"/>
</dbReference>
<dbReference type="STRING" id="187868.SAMN05192589_113153"/>
<accession>A0A1G7B2C6</accession>
<dbReference type="Pfam" id="PF09613">
    <property type="entry name" value="HrpB1_HrpK"/>
    <property type="match status" value="1"/>
</dbReference>
<keyword evidence="2" id="KW-1185">Reference proteome</keyword>
<sequence length="158" mass="17645">MKPKFERKEFVTALIKLVYRTIAQGMNDEASDILAGIRTLRPKVAELDMIDGWISFRRGAYGNCIQLVRGLENHPEQWDSAKAMIANCQYMLGDRGWEMTLNELEQGNAGPDALELVSGLVANRAKAAGTFEERAEAVKPAEPASISAYQMPYMFMRA</sequence>
<gene>
    <name evidence="1" type="ORF">SAMN05192589_113153</name>
</gene>
<name>A0A1G7B2C6_9BURK</name>
<organism evidence="1 2">
    <name type="scientific">Paracidovorax valerianellae</name>
    <dbReference type="NCBI Taxonomy" id="187868"/>
    <lineage>
        <taxon>Bacteria</taxon>
        <taxon>Pseudomonadati</taxon>
        <taxon>Pseudomonadota</taxon>
        <taxon>Betaproteobacteria</taxon>
        <taxon>Burkholderiales</taxon>
        <taxon>Comamonadaceae</taxon>
        <taxon>Paracidovorax</taxon>
    </lineage>
</organism>
<evidence type="ECO:0000313" key="2">
    <source>
        <dbReference type="Proteomes" id="UP000198781"/>
    </source>
</evidence>
<proteinExistence type="predicted"/>
<dbReference type="AlphaFoldDB" id="A0A1G7B2C6"/>